<proteinExistence type="predicted"/>
<protein>
    <submittedName>
        <fullName evidence="1">Uncharacterized protein</fullName>
    </submittedName>
</protein>
<dbReference type="EMBL" id="MU004233">
    <property type="protein sequence ID" value="KAF2670693.1"/>
    <property type="molecule type" value="Genomic_DNA"/>
</dbReference>
<evidence type="ECO:0000313" key="1">
    <source>
        <dbReference type="EMBL" id="KAF2670693.1"/>
    </source>
</evidence>
<dbReference type="AlphaFoldDB" id="A0A6A6UGY0"/>
<keyword evidence="2" id="KW-1185">Reference proteome</keyword>
<name>A0A6A6UGY0_9PEZI</name>
<accession>A0A6A6UGY0</accession>
<evidence type="ECO:0000313" key="2">
    <source>
        <dbReference type="Proteomes" id="UP000799302"/>
    </source>
</evidence>
<dbReference type="Proteomes" id="UP000799302">
    <property type="component" value="Unassembled WGS sequence"/>
</dbReference>
<gene>
    <name evidence="1" type="ORF">BT63DRAFT_411806</name>
</gene>
<reference evidence="1" key="1">
    <citation type="journal article" date="2020" name="Stud. Mycol.">
        <title>101 Dothideomycetes genomes: a test case for predicting lifestyles and emergence of pathogens.</title>
        <authorList>
            <person name="Haridas S."/>
            <person name="Albert R."/>
            <person name="Binder M."/>
            <person name="Bloem J."/>
            <person name="Labutti K."/>
            <person name="Salamov A."/>
            <person name="Andreopoulos B."/>
            <person name="Baker S."/>
            <person name="Barry K."/>
            <person name="Bills G."/>
            <person name="Bluhm B."/>
            <person name="Cannon C."/>
            <person name="Castanera R."/>
            <person name="Culley D."/>
            <person name="Daum C."/>
            <person name="Ezra D."/>
            <person name="Gonzalez J."/>
            <person name="Henrissat B."/>
            <person name="Kuo A."/>
            <person name="Liang C."/>
            <person name="Lipzen A."/>
            <person name="Lutzoni F."/>
            <person name="Magnuson J."/>
            <person name="Mondo S."/>
            <person name="Nolan M."/>
            <person name="Ohm R."/>
            <person name="Pangilinan J."/>
            <person name="Park H.-J."/>
            <person name="Ramirez L."/>
            <person name="Alfaro M."/>
            <person name="Sun H."/>
            <person name="Tritt A."/>
            <person name="Yoshinaga Y."/>
            <person name="Zwiers L.-H."/>
            <person name="Turgeon B."/>
            <person name="Goodwin S."/>
            <person name="Spatafora J."/>
            <person name="Crous P."/>
            <person name="Grigoriev I."/>
        </authorList>
    </citation>
    <scope>NUCLEOTIDE SEQUENCE</scope>
    <source>
        <strain evidence="1">CBS 115976</strain>
    </source>
</reference>
<organism evidence="1 2">
    <name type="scientific">Microthyrium microscopicum</name>
    <dbReference type="NCBI Taxonomy" id="703497"/>
    <lineage>
        <taxon>Eukaryota</taxon>
        <taxon>Fungi</taxon>
        <taxon>Dikarya</taxon>
        <taxon>Ascomycota</taxon>
        <taxon>Pezizomycotina</taxon>
        <taxon>Dothideomycetes</taxon>
        <taxon>Dothideomycetes incertae sedis</taxon>
        <taxon>Microthyriales</taxon>
        <taxon>Microthyriaceae</taxon>
        <taxon>Microthyrium</taxon>
    </lineage>
</organism>
<dbReference type="OrthoDB" id="190201at2759"/>
<sequence>MAVDLVKRNFSRTWFSKPNGTDRSEKPDAYEIVQGPTQIEILNQLIALARSGRLGLSVKQQQCTLTNFNKTVALRHLIGSIVTSGLLTRHPSAANGAVLTGFLLSTKTLNTQPPGLILARSDSNQRFQNLPNGYLVQATQGDIHHDFFLSGNLELNVLDYTFPVKDSSTVGERVGLPVITGVPAPNDTNTLLKALSKRKKLVDQPSAKHWP</sequence>